<dbReference type="PANTHER" id="PTHR33204">
    <property type="entry name" value="TRANSCRIPTIONAL REGULATOR, MARR FAMILY"/>
    <property type="match status" value="1"/>
</dbReference>
<evidence type="ECO:0000313" key="8">
    <source>
        <dbReference type="Proteomes" id="UP000281170"/>
    </source>
</evidence>
<evidence type="ECO:0000313" key="6">
    <source>
        <dbReference type="EMBL" id="VEH85906.1"/>
    </source>
</evidence>
<dbReference type="Gene3D" id="1.10.10.10">
    <property type="entry name" value="Winged helix-like DNA-binding domain superfamily/Winged helix DNA-binding domain"/>
    <property type="match status" value="1"/>
</dbReference>
<evidence type="ECO:0000256" key="1">
    <source>
        <dbReference type="ARBA" id="ARBA00023015"/>
    </source>
</evidence>
<reference evidence="5 7" key="1">
    <citation type="submission" date="2015-11" db="EMBL/GenBank/DDBJ databases">
        <title>Identification of large and diverse effector repertoires of 38 Legionella species.</title>
        <authorList>
            <person name="Burstein D."/>
            <person name="Amaro F."/>
            <person name="Zusman T."/>
            <person name="Lifshitz Z."/>
            <person name="Cohen O."/>
            <person name="Gilbert J.A."/>
            <person name="Pupko T."/>
            <person name="Shuman H.A."/>
            <person name="Segal G."/>
        </authorList>
    </citation>
    <scope>NUCLEOTIDE SEQUENCE [LARGE SCALE GENOMIC DNA]</scope>
    <source>
        <strain evidence="5 7">1762-AUS-E</strain>
    </source>
</reference>
<dbReference type="PROSITE" id="PS51118">
    <property type="entry name" value="HTH_HXLR"/>
    <property type="match status" value="1"/>
</dbReference>
<dbReference type="RefSeq" id="WP_058462902.1">
    <property type="nucleotide sequence ID" value="NZ_CAAAHS010000006.1"/>
</dbReference>
<evidence type="ECO:0000259" key="4">
    <source>
        <dbReference type="PROSITE" id="PS51118"/>
    </source>
</evidence>
<keyword evidence="1" id="KW-0805">Transcription regulation</keyword>
<evidence type="ECO:0000256" key="2">
    <source>
        <dbReference type="ARBA" id="ARBA00023125"/>
    </source>
</evidence>
<protein>
    <submittedName>
        <fullName evidence="5">Putative transcriptional regulator</fullName>
    </submittedName>
</protein>
<dbReference type="Pfam" id="PF01638">
    <property type="entry name" value="HxlR"/>
    <property type="match status" value="1"/>
</dbReference>
<accession>A0A0W0R0P8</accession>
<evidence type="ECO:0000313" key="5">
    <source>
        <dbReference type="EMBL" id="KTC64539.1"/>
    </source>
</evidence>
<feature type="domain" description="HTH hxlR-type" evidence="4">
    <location>
        <begin position="11"/>
        <end position="109"/>
    </location>
</feature>
<dbReference type="STRING" id="45056.Lade_1833"/>
<keyword evidence="2" id="KW-0238">DNA-binding</keyword>
<keyword evidence="3" id="KW-0804">Transcription</keyword>
<dbReference type="Proteomes" id="UP000281170">
    <property type="component" value="Plasmid 24"/>
</dbReference>
<dbReference type="GO" id="GO:0003677">
    <property type="term" value="F:DNA binding"/>
    <property type="evidence" value="ECO:0007669"/>
    <property type="project" value="UniProtKB-KW"/>
</dbReference>
<proteinExistence type="predicted"/>
<dbReference type="InterPro" id="IPR036388">
    <property type="entry name" value="WH-like_DNA-bd_sf"/>
</dbReference>
<name>A0A0W0R0P8_9GAMM</name>
<organism evidence="5 7">
    <name type="scientific">Legionella adelaidensis</name>
    <dbReference type="NCBI Taxonomy" id="45056"/>
    <lineage>
        <taxon>Bacteria</taxon>
        <taxon>Pseudomonadati</taxon>
        <taxon>Pseudomonadota</taxon>
        <taxon>Gammaproteobacteria</taxon>
        <taxon>Legionellales</taxon>
        <taxon>Legionellaceae</taxon>
        <taxon>Legionella</taxon>
    </lineage>
</organism>
<evidence type="ECO:0000313" key="7">
    <source>
        <dbReference type="Proteomes" id="UP000054859"/>
    </source>
</evidence>
<dbReference type="PATRIC" id="fig|45056.6.peg.1894"/>
<dbReference type="PANTHER" id="PTHR33204:SF37">
    <property type="entry name" value="HTH-TYPE TRANSCRIPTIONAL REGULATOR YODB"/>
    <property type="match status" value="1"/>
</dbReference>
<reference evidence="6 8" key="2">
    <citation type="submission" date="2018-12" db="EMBL/GenBank/DDBJ databases">
        <authorList>
            <consortium name="Pathogen Informatics"/>
        </authorList>
    </citation>
    <scope>NUCLEOTIDE SEQUENCE [LARGE SCALE GENOMIC DNA]</scope>
    <source>
        <strain evidence="6 8">NCTC12735</strain>
        <plasmid evidence="8">24</plasmid>
    </source>
</reference>
<dbReference type="KEGG" id="ladl:NCTC12735_01550"/>
<dbReference type="EMBL" id="LR134433">
    <property type="protein sequence ID" value="VEH85906.1"/>
    <property type="molecule type" value="Genomic_DNA"/>
</dbReference>
<keyword evidence="7" id="KW-1185">Reference proteome</keyword>
<evidence type="ECO:0000256" key="3">
    <source>
        <dbReference type="ARBA" id="ARBA00023163"/>
    </source>
</evidence>
<dbReference type="Proteomes" id="UP000054859">
    <property type="component" value="Unassembled WGS sequence"/>
</dbReference>
<geneLocation type="plasmid" evidence="6 8">
    <name>24</name>
</geneLocation>
<dbReference type="EMBL" id="LNKA01000019">
    <property type="protein sequence ID" value="KTC64539.1"/>
    <property type="molecule type" value="Genomic_DNA"/>
</dbReference>
<dbReference type="AlphaFoldDB" id="A0A0W0R0P8"/>
<dbReference type="OrthoDB" id="9807069at2"/>
<keyword evidence="6" id="KW-0614">Plasmid</keyword>
<dbReference type="InterPro" id="IPR002577">
    <property type="entry name" value="HTH_HxlR"/>
</dbReference>
<dbReference type="SUPFAM" id="SSF46785">
    <property type="entry name" value="Winged helix' DNA-binding domain"/>
    <property type="match status" value="1"/>
</dbReference>
<gene>
    <name evidence="5" type="primary">ytfH</name>
    <name evidence="5" type="ORF">Lade_1833</name>
    <name evidence="6" type="ORF">NCTC12735_01550</name>
</gene>
<dbReference type="InterPro" id="IPR036390">
    <property type="entry name" value="WH_DNA-bd_sf"/>
</dbReference>
<sequence>MNTDKENRSVCPIANLLDVVGDKWTLLIIRDLFLGKKRFAEFAESEEKIPTNILAARLKRMEKLGLLKKNPYQNNPVRFEYFLTEKGKSLESILTEMVRWGLRYVKGTKIFPRVKPEL</sequence>